<dbReference type="RefSeq" id="WP_075865076.1">
    <property type="nucleotide sequence ID" value="NZ_BDJL01000020.1"/>
</dbReference>
<reference evidence="2" key="1">
    <citation type="submission" date="2016-12" db="EMBL/GenBank/DDBJ databases">
        <title>Draft Genome Sequences od Carboxydothermus pertinax and islandicus, Hydrogenogenic Carboxydotrophic Bacteria.</title>
        <authorList>
            <person name="Fukuyama Y."/>
            <person name="Ohmae K."/>
            <person name="Yoneda Y."/>
            <person name="Yoshida T."/>
            <person name="Sako Y."/>
        </authorList>
    </citation>
    <scope>NUCLEOTIDE SEQUENCE [LARGE SCALE GENOMIC DNA]</scope>
    <source>
        <strain evidence="2">SET</strain>
    </source>
</reference>
<organism evidence="1 2">
    <name type="scientific">Carboxydothermus islandicus</name>
    <dbReference type="NCBI Taxonomy" id="661089"/>
    <lineage>
        <taxon>Bacteria</taxon>
        <taxon>Bacillati</taxon>
        <taxon>Bacillota</taxon>
        <taxon>Clostridia</taxon>
        <taxon>Thermoanaerobacterales</taxon>
        <taxon>Thermoanaerobacteraceae</taxon>
        <taxon>Carboxydothermus</taxon>
    </lineage>
</organism>
<dbReference type="OrthoDB" id="1723052at2"/>
<dbReference type="STRING" id="661089.ciss_08250"/>
<dbReference type="EMBL" id="BDJL01000020">
    <property type="protein sequence ID" value="GAV24892.1"/>
    <property type="molecule type" value="Genomic_DNA"/>
</dbReference>
<proteinExistence type="predicted"/>
<dbReference type="Proteomes" id="UP000187338">
    <property type="component" value="Unassembled WGS sequence"/>
</dbReference>
<comment type="caution">
    <text evidence="1">The sequence shown here is derived from an EMBL/GenBank/DDBJ whole genome shotgun (WGS) entry which is preliminary data.</text>
</comment>
<protein>
    <submittedName>
        <fullName evidence="1">Uncharacterized protein</fullName>
    </submittedName>
</protein>
<gene>
    <name evidence="1" type="ORF">ciss_08250</name>
</gene>
<keyword evidence="2" id="KW-1185">Reference proteome</keyword>
<evidence type="ECO:0000313" key="1">
    <source>
        <dbReference type="EMBL" id="GAV24892.1"/>
    </source>
</evidence>
<accession>A0A1L8D153</accession>
<dbReference type="AlphaFoldDB" id="A0A1L8D153"/>
<evidence type="ECO:0000313" key="2">
    <source>
        <dbReference type="Proteomes" id="UP000187338"/>
    </source>
</evidence>
<sequence length="171" mass="20399">MYFENFQLRSYDYNFVKEFIEARKKNIQVIMLPQRGEWITILFEDSSIGEKIIIDLTYELQTKAFFLESDGDKSWSFILYSDGKVVDEFYNDPIAGFEPEDYDREQLKEIYEAILTPHNTFADFLEFIQGKNKLNKKTMERFASFFGLKDVEVSYEQFYDRIEELPGAIIF</sequence>
<name>A0A1L8D153_9THEO</name>